<dbReference type="InterPro" id="IPR038713">
    <property type="entry name" value="Terminase_Gp1_N_sf"/>
</dbReference>
<sequence>MLTPRQKRFTEQFAIDFNAAAAYRRAGYQPKNDKAGRSAASRLLANVNVQAYLAELQARQAERLQIDSDRVLTEFIRIALCDITDVISFNESGVKLKDSATLGKDVTAAIKSISVTTMTIPVKDGNPIEKVTTTIAMHDKLRALEKLADRFGIFKEQVEESAPDGIELELITPDDDSEDASSEASA</sequence>
<proteinExistence type="predicted"/>
<evidence type="ECO:0000313" key="5">
    <source>
        <dbReference type="Proteomes" id="UP000217895"/>
    </source>
</evidence>
<dbReference type="InterPro" id="IPR052404">
    <property type="entry name" value="SPP1-like_terminase"/>
</dbReference>
<keyword evidence="1" id="KW-1188">Viral release from host cell</keyword>
<dbReference type="GO" id="GO:0051276">
    <property type="term" value="P:chromosome organization"/>
    <property type="evidence" value="ECO:0007669"/>
    <property type="project" value="InterPro"/>
</dbReference>
<feature type="region of interest" description="Disordered" evidence="3">
    <location>
        <begin position="164"/>
        <end position="186"/>
    </location>
</feature>
<accession>A0A1Z4JNY6</accession>
<dbReference type="PANTHER" id="PTHR41328:SF2">
    <property type="entry name" value="TERMINASE SMALL SUBUNIT"/>
    <property type="match status" value="1"/>
</dbReference>
<dbReference type="Gene3D" id="1.10.10.1400">
    <property type="entry name" value="Terminase, small subunit, N-terminal DNA-binding domain, HTH motif"/>
    <property type="match status" value="1"/>
</dbReference>
<dbReference type="Proteomes" id="UP000217895">
    <property type="component" value="Chromosome"/>
</dbReference>
<reference evidence="4 5" key="1">
    <citation type="submission" date="2017-06" db="EMBL/GenBank/DDBJ databases">
        <title>Genome sequencing of cyanobaciteial culture collection at National Institute for Environmental Studies (NIES).</title>
        <authorList>
            <person name="Hirose Y."/>
            <person name="Shimura Y."/>
            <person name="Fujisawa T."/>
            <person name="Nakamura Y."/>
            <person name="Kawachi M."/>
        </authorList>
    </citation>
    <scope>NUCLEOTIDE SEQUENCE [LARGE SCALE GENOMIC DNA]</scope>
    <source>
        <strain evidence="4 5">NIES-2135</strain>
    </source>
</reference>
<feature type="compositionally biased region" description="Acidic residues" evidence="3">
    <location>
        <begin position="172"/>
        <end position="186"/>
    </location>
</feature>
<evidence type="ECO:0000313" key="4">
    <source>
        <dbReference type="EMBL" id="BAY58471.1"/>
    </source>
</evidence>
<dbReference type="EMBL" id="AP018203">
    <property type="protein sequence ID" value="BAY58471.1"/>
    <property type="molecule type" value="Genomic_DNA"/>
</dbReference>
<name>A0A1Z4JNY6_LEPBY</name>
<organism evidence="4 5">
    <name type="scientific">Leptolyngbya boryana NIES-2135</name>
    <dbReference type="NCBI Taxonomy" id="1973484"/>
    <lineage>
        <taxon>Bacteria</taxon>
        <taxon>Bacillati</taxon>
        <taxon>Cyanobacteriota</taxon>
        <taxon>Cyanophyceae</taxon>
        <taxon>Leptolyngbyales</taxon>
        <taxon>Leptolyngbyaceae</taxon>
        <taxon>Leptolyngbya group</taxon>
        <taxon>Leptolyngbya</taxon>
    </lineage>
</organism>
<evidence type="ECO:0000256" key="2">
    <source>
        <dbReference type="ARBA" id="ARBA00023219"/>
    </source>
</evidence>
<dbReference type="PANTHER" id="PTHR41328">
    <property type="entry name" value="TERMINASE SMALL SUBUNIT-RELATED"/>
    <property type="match status" value="1"/>
</dbReference>
<dbReference type="AlphaFoldDB" id="A0A1Z4JNY6"/>
<keyword evidence="5" id="KW-1185">Reference proteome</keyword>
<evidence type="ECO:0000256" key="3">
    <source>
        <dbReference type="SAM" id="MobiDB-lite"/>
    </source>
</evidence>
<protein>
    <submittedName>
        <fullName evidence="4">Phage terminase small subunit</fullName>
    </submittedName>
</protein>
<gene>
    <name evidence="4" type="ORF">NIES2135_53440</name>
</gene>
<keyword evidence="2" id="KW-0231">Viral genome packaging</keyword>
<dbReference type="Pfam" id="PF03592">
    <property type="entry name" value="Terminase_2"/>
    <property type="match status" value="1"/>
</dbReference>
<dbReference type="InterPro" id="IPR005335">
    <property type="entry name" value="Terminase_ssu"/>
</dbReference>
<evidence type="ECO:0000256" key="1">
    <source>
        <dbReference type="ARBA" id="ARBA00022612"/>
    </source>
</evidence>